<evidence type="ECO:0000313" key="1">
    <source>
        <dbReference type="EMBL" id="QXT41346.1"/>
    </source>
</evidence>
<name>A0A8F6YCL3_9RHOB</name>
<dbReference type="KEGG" id="gce:KYE46_04295"/>
<proteinExistence type="predicted"/>
<keyword evidence="2" id="KW-1185">Reference proteome</keyword>
<dbReference type="EMBL" id="CP079194">
    <property type="protein sequence ID" value="QXT41346.1"/>
    <property type="molecule type" value="Genomic_DNA"/>
</dbReference>
<protein>
    <submittedName>
        <fullName evidence="1">Uracil-DNA glycosylase family protein</fullName>
    </submittedName>
</protein>
<organism evidence="1 2">
    <name type="scientific">Gymnodinialimonas ceratoperidinii</name>
    <dbReference type="NCBI Taxonomy" id="2856823"/>
    <lineage>
        <taxon>Bacteria</taxon>
        <taxon>Pseudomonadati</taxon>
        <taxon>Pseudomonadota</taxon>
        <taxon>Alphaproteobacteria</taxon>
        <taxon>Rhodobacterales</taxon>
        <taxon>Paracoccaceae</taxon>
        <taxon>Gymnodinialimonas</taxon>
    </lineage>
</organism>
<dbReference type="Proteomes" id="UP000825009">
    <property type="component" value="Chromosome"/>
</dbReference>
<reference evidence="1 2" key="1">
    <citation type="submission" date="2021-07" db="EMBL/GenBank/DDBJ databases">
        <title>A novel Jannaschia species isolated from marine dinoflagellate Ceratoperidinium margalefii.</title>
        <authorList>
            <person name="Jiang Y."/>
            <person name="Li Z."/>
        </authorList>
    </citation>
    <scope>NUCLEOTIDE SEQUENCE [LARGE SCALE GENOMIC DNA]</scope>
    <source>
        <strain evidence="1 2">J12C1-MA-4</strain>
    </source>
</reference>
<evidence type="ECO:0000313" key="2">
    <source>
        <dbReference type="Proteomes" id="UP000825009"/>
    </source>
</evidence>
<dbReference type="AlphaFoldDB" id="A0A8F6YCL3"/>
<accession>A0A8F6YCL3</accession>
<sequence length="188" mass="20344">MAASAAYRRAIAARRAFRLPGYATLAECGFDGDYVSPIQITSGNLDGPMIISKDWLDAPSARDHRAELRATGYLPQMPFNRVLDHALGLAGLTRSQIYISPVFCLLPPRRSFALPFRDAQASFEAVVRHEIIGRLPIAAGTDAARVLRAADITHIATPHPSARGLSFAHRAETLATALRDAQARQDAG</sequence>
<gene>
    <name evidence="1" type="ORF">KYE46_04295</name>
</gene>